<evidence type="ECO:0000313" key="9">
    <source>
        <dbReference type="Proteomes" id="UP001189429"/>
    </source>
</evidence>
<reference evidence="8" key="1">
    <citation type="submission" date="2023-10" db="EMBL/GenBank/DDBJ databases">
        <authorList>
            <person name="Chen Y."/>
            <person name="Shah S."/>
            <person name="Dougan E. K."/>
            <person name="Thang M."/>
            <person name="Chan C."/>
        </authorList>
    </citation>
    <scope>NUCLEOTIDE SEQUENCE [LARGE SCALE GENOMIC DNA]</scope>
</reference>
<dbReference type="SUPFAM" id="SSF57863">
    <property type="entry name" value="ArfGap/RecO-like zinc finger"/>
    <property type="match status" value="1"/>
</dbReference>
<evidence type="ECO:0000256" key="1">
    <source>
        <dbReference type="ARBA" id="ARBA00022468"/>
    </source>
</evidence>
<organism evidence="8 9">
    <name type="scientific">Prorocentrum cordatum</name>
    <dbReference type="NCBI Taxonomy" id="2364126"/>
    <lineage>
        <taxon>Eukaryota</taxon>
        <taxon>Sar</taxon>
        <taxon>Alveolata</taxon>
        <taxon>Dinophyceae</taxon>
        <taxon>Prorocentrales</taxon>
        <taxon>Prorocentraceae</taxon>
        <taxon>Prorocentrum</taxon>
    </lineage>
</organism>
<keyword evidence="1" id="KW-0343">GTPase activation</keyword>
<sequence length="302" mass="29894">MLTAIDSALAGAIDVVADDVSATMKSLKEKGWKGTLSDAVEDAASLVKDTAVGAISRGAGALTGKTAAPAPVSGHSGIQSDYANVLAGQPRFQYDGPGAKPSAPAAQGGSFGGIQRGAGINKPATTAGFGPGIGIQRASPGGYTGPSPGCFTGGTATKQGGVAAGFAAAGAFGSPPNGAMPPMPAPTAGFPAPTPRAAPHFPPGAVPGYQPSPAYAQQPTSTASSNKGPPLSAPALASRFQAIKSRHQANNACFDCGGPNPEWASASFGIFVCIGCSGHHRRLGTHISRIRSCVMDSWTDQA</sequence>
<dbReference type="InterPro" id="IPR037278">
    <property type="entry name" value="ARFGAP/RecO"/>
</dbReference>
<dbReference type="Pfam" id="PF01412">
    <property type="entry name" value="ArfGap"/>
    <property type="match status" value="1"/>
</dbReference>
<evidence type="ECO:0000256" key="6">
    <source>
        <dbReference type="SAM" id="MobiDB-lite"/>
    </source>
</evidence>
<comment type="caution">
    <text evidence="8">The sequence shown here is derived from an EMBL/GenBank/DDBJ whole genome shotgun (WGS) entry which is preliminary data.</text>
</comment>
<proteinExistence type="predicted"/>
<evidence type="ECO:0000259" key="7">
    <source>
        <dbReference type="PROSITE" id="PS50115"/>
    </source>
</evidence>
<accession>A0ABN9XDJ0</accession>
<dbReference type="InterPro" id="IPR038508">
    <property type="entry name" value="ArfGAP_dom_sf"/>
</dbReference>
<feature type="compositionally biased region" description="Pro residues" evidence="6">
    <location>
        <begin position="192"/>
        <end position="205"/>
    </location>
</feature>
<evidence type="ECO:0000313" key="8">
    <source>
        <dbReference type="EMBL" id="CAK0897681.1"/>
    </source>
</evidence>
<dbReference type="PANTHER" id="PTHR45686">
    <property type="entry name" value="ADP-RIBOSYLATION FACTOR GTPASE ACTIVATING PROTEIN 3, ISOFORM H-RELATED"/>
    <property type="match status" value="1"/>
</dbReference>
<keyword evidence="3 5" id="KW-0863">Zinc-finger</keyword>
<evidence type="ECO:0000256" key="4">
    <source>
        <dbReference type="ARBA" id="ARBA00022833"/>
    </source>
</evidence>
<keyword evidence="4" id="KW-0862">Zinc</keyword>
<dbReference type="InterPro" id="IPR001164">
    <property type="entry name" value="ArfGAP_dom"/>
</dbReference>
<dbReference type="EMBL" id="CAUYUJ010020370">
    <property type="protein sequence ID" value="CAK0897681.1"/>
    <property type="molecule type" value="Genomic_DNA"/>
</dbReference>
<name>A0ABN9XDJ0_9DINO</name>
<dbReference type="PANTHER" id="PTHR45686:SF4">
    <property type="entry name" value="ADP-RIBOSYLATION FACTOR GTPASE ACTIVATING PROTEIN 3, ISOFORM H"/>
    <property type="match status" value="1"/>
</dbReference>
<feature type="compositionally biased region" description="Polar residues" evidence="6">
    <location>
        <begin position="215"/>
        <end position="227"/>
    </location>
</feature>
<dbReference type="Proteomes" id="UP001189429">
    <property type="component" value="Unassembled WGS sequence"/>
</dbReference>
<feature type="non-terminal residue" evidence="8">
    <location>
        <position position="302"/>
    </location>
</feature>
<dbReference type="Gene3D" id="1.10.220.150">
    <property type="entry name" value="Arf GTPase activating protein"/>
    <property type="match status" value="1"/>
</dbReference>
<evidence type="ECO:0000256" key="2">
    <source>
        <dbReference type="ARBA" id="ARBA00022723"/>
    </source>
</evidence>
<evidence type="ECO:0000256" key="5">
    <source>
        <dbReference type="PROSITE-ProRule" id="PRU00288"/>
    </source>
</evidence>
<protein>
    <recommendedName>
        <fullName evidence="7">Arf-GAP domain-containing protein</fullName>
    </recommendedName>
</protein>
<gene>
    <name evidence="8" type="ORF">PCOR1329_LOCUS75793</name>
</gene>
<feature type="domain" description="Arf-GAP" evidence="7">
    <location>
        <begin position="237"/>
        <end position="302"/>
    </location>
</feature>
<feature type="region of interest" description="Disordered" evidence="6">
    <location>
        <begin position="178"/>
        <end position="233"/>
    </location>
</feature>
<keyword evidence="2" id="KW-0479">Metal-binding</keyword>
<keyword evidence="9" id="KW-1185">Reference proteome</keyword>
<evidence type="ECO:0000256" key="3">
    <source>
        <dbReference type="ARBA" id="ARBA00022771"/>
    </source>
</evidence>
<feature type="region of interest" description="Disordered" evidence="6">
    <location>
        <begin position="94"/>
        <end position="141"/>
    </location>
</feature>
<dbReference type="PRINTS" id="PR00405">
    <property type="entry name" value="REVINTRACTNG"/>
</dbReference>
<dbReference type="SMART" id="SM00105">
    <property type="entry name" value="ArfGap"/>
    <property type="match status" value="1"/>
</dbReference>
<dbReference type="PROSITE" id="PS50115">
    <property type="entry name" value="ARFGAP"/>
    <property type="match status" value="1"/>
</dbReference>